<evidence type="ECO:0000313" key="1">
    <source>
        <dbReference type="EMBL" id="SIN83150.1"/>
    </source>
</evidence>
<proteinExistence type="predicted"/>
<evidence type="ECO:0000313" key="2">
    <source>
        <dbReference type="Proteomes" id="UP000184782"/>
    </source>
</evidence>
<gene>
    <name evidence="1" type="ORF">SAMN05421769_0436</name>
</gene>
<dbReference type="AlphaFoldDB" id="A0A1N6EJM6"/>
<dbReference type="Proteomes" id="UP000184782">
    <property type="component" value="Unassembled WGS sequence"/>
</dbReference>
<dbReference type="RefSeq" id="WP_074228343.1">
    <property type="nucleotide sequence ID" value="NZ_FSRQ01000001.1"/>
</dbReference>
<evidence type="ECO:0008006" key="3">
    <source>
        <dbReference type="Google" id="ProtNLM"/>
    </source>
</evidence>
<dbReference type="STRING" id="59733.SAMN05421769_0436"/>
<name>A0A1N6EJM6_9FLAO</name>
<sequence>MKKIEKQISKLNSELLAATGNKYDLRNFPKILNSAKNNWGFSDIANKLDLGDPLVYKAFINDEERTSLKNLLELVSNDKKALEEVEKLLTRNILYLGSECENLGRINIENEFSDLEKLLTSKYMMLERVKTPDISNFIDDWDKVKPEIIFISCHGTKYGLHLLDKKGKCEEYLNTEFVKFFDKRSEYTECVVLSACESLTLGELITGAGKNVVCVNSKVDITTATQYTEYFFKYINDHSLENSDVYEKAHKISMEKINFEGLEDSFSFKFLKADKIT</sequence>
<keyword evidence="2" id="KW-1185">Reference proteome</keyword>
<reference evidence="2" key="1">
    <citation type="submission" date="2016-12" db="EMBL/GenBank/DDBJ databases">
        <authorList>
            <person name="Varghese N."/>
            <person name="Submissions S."/>
        </authorList>
    </citation>
    <scope>NUCLEOTIDE SEQUENCE [LARGE SCALE GENOMIC DNA]</scope>
    <source>
        <strain evidence="2">DSM 16779</strain>
    </source>
</reference>
<dbReference type="EMBL" id="FSRQ01000001">
    <property type="protein sequence ID" value="SIN83150.1"/>
    <property type="molecule type" value="Genomic_DNA"/>
</dbReference>
<protein>
    <recommendedName>
        <fullName evidence="3">CHAT domain-containing protein</fullName>
    </recommendedName>
</protein>
<organism evidence="1 2">
    <name type="scientific">Chryseobacterium scophthalmum</name>
    <dbReference type="NCBI Taxonomy" id="59733"/>
    <lineage>
        <taxon>Bacteria</taxon>
        <taxon>Pseudomonadati</taxon>
        <taxon>Bacteroidota</taxon>
        <taxon>Flavobacteriia</taxon>
        <taxon>Flavobacteriales</taxon>
        <taxon>Weeksellaceae</taxon>
        <taxon>Chryseobacterium group</taxon>
        <taxon>Chryseobacterium</taxon>
    </lineage>
</organism>
<accession>A0A1N6EJM6</accession>
<dbReference type="OrthoDB" id="149072at2"/>